<dbReference type="InterPro" id="IPR025285">
    <property type="entry name" value="DUF4145"/>
</dbReference>
<dbReference type="EMBL" id="BAABIW010000018">
    <property type="protein sequence ID" value="GAA5031859.1"/>
    <property type="molecule type" value="Genomic_DNA"/>
</dbReference>
<evidence type="ECO:0000313" key="2">
    <source>
        <dbReference type="EMBL" id="GAA5031859.1"/>
    </source>
</evidence>
<comment type="caution">
    <text evidence="2">The sequence shown here is derived from an EMBL/GenBank/DDBJ whole genome shotgun (WGS) entry which is preliminary data.</text>
</comment>
<accession>A0ABP9JJJ8</accession>
<sequence length="218" mass="24485">MPRHERSASARKTFIVSEDPMSLDGTFAGWLRCASCHERVAVAGDWCVDYDVIVNVTEDYGSYYDAYKLRYAQPPLQLLICPKGVPESVMNSVTAAGALVWVDPAAAANRLRLATEELLTALKIPRYTTGKKRKRLTTHERITRLEVGRPDIAEALMAVKWIGNEGSHPGKIEAKDVLDGAQMFEHALALKYGSEQDQIRKRIQEVNRRRGLPRRKGH</sequence>
<keyword evidence="3" id="KW-1185">Reference proteome</keyword>
<evidence type="ECO:0000259" key="1">
    <source>
        <dbReference type="Pfam" id="PF13643"/>
    </source>
</evidence>
<gene>
    <name evidence="2" type="ORF">GCM10023258_30420</name>
</gene>
<evidence type="ECO:0000313" key="3">
    <source>
        <dbReference type="Proteomes" id="UP001500427"/>
    </source>
</evidence>
<dbReference type="RefSeq" id="WP_345508342.1">
    <property type="nucleotide sequence ID" value="NZ_BAABIW010000018.1"/>
</dbReference>
<name>A0ABP9JJJ8_9MICO</name>
<dbReference type="Proteomes" id="UP001500427">
    <property type="component" value="Unassembled WGS sequence"/>
</dbReference>
<feature type="domain" description="DUF4145" evidence="1">
    <location>
        <begin position="95"/>
        <end position="185"/>
    </location>
</feature>
<organism evidence="2 3">
    <name type="scientific">Terrabacter aeriphilus</name>
    <dbReference type="NCBI Taxonomy" id="515662"/>
    <lineage>
        <taxon>Bacteria</taxon>
        <taxon>Bacillati</taxon>
        <taxon>Actinomycetota</taxon>
        <taxon>Actinomycetes</taxon>
        <taxon>Micrococcales</taxon>
        <taxon>Intrasporangiaceae</taxon>
        <taxon>Terrabacter</taxon>
    </lineage>
</organism>
<dbReference type="Pfam" id="PF13643">
    <property type="entry name" value="DUF4145"/>
    <property type="match status" value="1"/>
</dbReference>
<proteinExistence type="predicted"/>
<reference evidence="3" key="1">
    <citation type="journal article" date="2019" name="Int. J. Syst. Evol. Microbiol.">
        <title>The Global Catalogue of Microorganisms (GCM) 10K type strain sequencing project: providing services to taxonomists for standard genome sequencing and annotation.</title>
        <authorList>
            <consortium name="The Broad Institute Genomics Platform"/>
            <consortium name="The Broad Institute Genome Sequencing Center for Infectious Disease"/>
            <person name="Wu L."/>
            <person name="Ma J."/>
        </authorList>
    </citation>
    <scope>NUCLEOTIDE SEQUENCE [LARGE SCALE GENOMIC DNA]</scope>
    <source>
        <strain evidence="3">JCM 17687</strain>
    </source>
</reference>
<protein>
    <submittedName>
        <fullName evidence="2">DUF4145 domain-containing protein</fullName>
    </submittedName>
</protein>